<feature type="domain" description="4Fe-4S His(Cys)3-ligated-type" evidence="17">
    <location>
        <begin position="88"/>
        <end position="127"/>
    </location>
</feature>
<dbReference type="Pfam" id="PF22117">
    <property type="entry name" value="Fer4_Nqo3"/>
    <property type="match status" value="1"/>
</dbReference>
<evidence type="ECO:0000313" key="19">
    <source>
        <dbReference type="Proteomes" id="UP000627715"/>
    </source>
</evidence>
<evidence type="ECO:0000256" key="6">
    <source>
        <dbReference type="ARBA" id="ARBA00022719"/>
    </source>
</evidence>
<dbReference type="AlphaFoldDB" id="A0A916QLJ2"/>
<feature type="domain" description="4Fe-4S Mo/W bis-MGD-type" evidence="16">
    <location>
        <begin position="226"/>
        <end position="282"/>
    </location>
</feature>
<evidence type="ECO:0000256" key="10">
    <source>
        <dbReference type="ARBA" id="ARBA00023075"/>
    </source>
</evidence>
<dbReference type="PROSITE" id="PS00643">
    <property type="entry name" value="COMPLEX1_75K_3"/>
    <property type="match status" value="1"/>
</dbReference>
<dbReference type="GO" id="GO:0048038">
    <property type="term" value="F:quinone binding"/>
    <property type="evidence" value="ECO:0007669"/>
    <property type="project" value="UniProtKB-KW"/>
</dbReference>
<dbReference type="Pfam" id="PF10588">
    <property type="entry name" value="NADH-G_4Fe-4S_3"/>
    <property type="match status" value="1"/>
</dbReference>
<dbReference type="InterPro" id="IPR054351">
    <property type="entry name" value="NADH_UbQ_OxRdtase_ferredoxin"/>
</dbReference>
<evidence type="ECO:0000256" key="3">
    <source>
        <dbReference type="ARBA" id="ARBA00019902"/>
    </source>
</evidence>
<dbReference type="InterPro" id="IPR000283">
    <property type="entry name" value="NADH_UbQ_OxRdtase_75kDa_su_CS"/>
</dbReference>
<keyword evidence="19" id="KW-1185">Reference proteome</keyword>
<dbReference type="GO" id="GO:0008137">
    <property type="term" value="F:NADH dehydrogenase (ubiquinone) activity"/>
    <property type="evidence" value="ECO:0007669"/>
    <property type="project" value="InterPro"/>
</dbReference>
<dbReference type="SUPFAM" id="SSF50692">
    <property type="entry name" value="ADC-like"/>
    <property type="match status" value="1"/>
</dbReference>
<dbReference type="SMART" id="SM00926">
    <property type="entry name" value="Molybdop_Fe4S4"/>
    <property type="match status" value="1"/>
</dbReference>
<dbReference type="InterPro" id="IPR036010">
    <property type="entry name" value="2Fe-2S_ferredoxin-like_sf"/>
</dbReference>
<dbReference type="PANTHER" id="PTHR43105:SF10">
    <property type="entry name" value="NADH-QUINONE OXIDOREDUCTASE SUBUNIT G"/>
    <property type="match status" value="1"/>
</dbReference>
<dbReference type="SUPFAM" id="SSF54862">
    <property type="entry name" value="4Fe-4S ferredoxins"/>
    <property type="match status" value="1"/>
</dbReference>
<evidence type="ECO:0000313" key="18">
    <source>
        <dbReference type="EMBL" id="GFZ83072.1"/>
    </source>
</evidence>
<evidence type="ECO:0000256" key="7">
    <source>
        <dbReference type="ARBA" id="ARBA00022723"/>
    </source>
</evidence>
<dbReference type="GO" id="GO:0051537">
    <property type="term" value="F:2 iron, 2 sulfur cluster binding"/>
    <property type="evidence" value="ECO:0007669"/>
    <property type="project" value="UniProtKB-KW"/>
</dbReference>
<evidence type="ECO:0000259" key="17">
    <source>
        <dbReference type="PROSITE" id="PS51839"/>
    </source>
</evidence>
<dbReference type="CDD" id="cd02788">
    <property type="entry name" value="MopB_CT_NDH-1_NuoG2-N7"/>
    <property type="match status" value="1"/>
</dbReference>
<keyword evidence="10" id="KW-0830">Ubiquinone</keyword>
<comment type="catalytic activity">
    <reaction evidence="14">
        <text>a quinone + NADH + 5 H(+)(in) = a quinol + NAD(+) + 4 H(+)(out)</text>
        <dbReference type="Rhea" id="RHEA:57888"/>
        <dbReference type="ChEBI" id="CHEBI:15378"/>
        <dbReference type="ChEBI" id="CHEBI:24646"/>
        <dbReference type="ChEBI" id="CHEBI:57540"/>
        <dbReference type="ChEBI" id="CHEBI:57945"/>
        <dbReference type="ChEBI" id="CHEBI:132124"/>
    </reaction>
</comment>
<keyword evidence="9" id="KW-0411">Iron-sulfur</keyword>
<protein>
    <recommendedName>
        <fullName evidence="3">NADH-quinone oxidoreductase subunit G</fullName>
    </recommendedName>
    <alternativeName>
        <fullName evidence="12">NADH dehydrogenase I subunit G</fullName>
    </alternativeName>
    <alternativeName>
        <fullName evidence="13">NDH-1 subunit G</fullName>
    </alternativeName>
</protein>
<keyword evidence="4" id="KW-0004">4Fe-4S</keyword>
<evidence type="ECO:0000256" key="2">
    <source>
        <dbReference type="ARBA" id="ARBA00005404"/>
    </source>
</evidence>
<dbReference type="CDD" id="cd00207">
    <property type="entry name" value="fer2"/>
    <property type="match status" value="1"/>
</dbReference>
<dbReference type="GO" id="GO:0046872">
    <property type="term" value="F:metal ion binding"/>
    <property type="evidence" value="ECO:0007669"/>
    <property type="project" value="UniProtKB-KW"/>
</dbReference>
<dbReference type="InterPro" id="IPR010228">
    <property type="entry name" value="NADH_UbQ_OxRdtase_Gsu"/>
</dbReference>
<organism evidence="18 19">
    <name type="scientific">Pseudohongiella nitratireducens</name>
    <dbReference type="NCBI Taxonomy" id="1768907"/>
    <lineage>
        <taxon>Bacteria</taxon>
        <taxon>Pseudomonadati</taxon>
        <taxon>Pseudomonadota</taxon>
        <taxon>Gammaproteobacteria</taxon>
        <taxon>Pseudomonadales</taxon>
        <taxon>Pseudohongiellaceae</taxon>
        <taxon>Pseudohongiella</taxon>
    </lineage>
</organism>
<evidence type="ECO:0000256" key="9">
    <source>
        <dbReference type="ARBA" id="ARBA00023014"/>
    </source>
</evidence>
<keyword evidence="7" id="KW-0479">Metal-binding</keyword>
<gene>
    <name evidence="18" type="primary">nuoG</name>
    <name evidence="18" type="ORF">GCM10011403_28290</name>
</gene>
<dbReference type="InterPro" id="IPR050123">
    <property type="entry name" value="Prok_molybdopt-oxidoreductase"/>
</dbReference>
<evidence type="ECO:0000256" key="11">
    <source>
        <dbReference type="ARBA" id="ARBA00026021"/>
    </source>
</evidence>
<dbReference type="NCBIfam" id="TIGR01973">
    <property type="entry name" value="NuoG"/>
    <property type="match status" value="1"/>
</dbReference>
<keyword evidence="5" id="KW-0001">2Fe-2S</keyword>
<proteinExistence type="inferred from homology"/>
<dbReference type="SUPFAM" id="SSF53706">
    <property type="entry name" value="Formate dehydrogenase/DMSO reductase, domains 1-3"/>
    <property type="match status" value="1"/>
</dbReference>
<dbReference type="GO" id="GO:0003954">
    <property type="term" value="F:NADH dehydrogenase activity"/>
    <property type="evidence" value="ECO:0007669"/>
    <property type="project" value="TreeGrafter"/>
</dbReference>
<dbReference type="PROSITE" id="PS00641">
    <property type="entry name" value="COMPLEX1_75K_1"/>
    <property type="match status" value="1"/>
</dbReference>
<comment type="caution">
    <text evidence="18">The sequence shown here is derived from an EMBL/GenBank/DDBJ whole genome shotgun (WGS) entry which is preliminary data.</text>
</comment>
<dbReference type="InterPro" id="IPR001041">
    <property type="entry name" value="2Fe-2S_ferredoxin-type"/>
</dbReference>
<evidence type="ECO:0000259" key="15">
    <source>
        <dbReference type="PROSITE" id="PS51085"/>
    </source>
</evidence>
<dbReference type="SUPFAM" id="SSF54292">
    <property type="entry name" value="2Fe-2S ferredoxin-like"/>
    <property type="match status" value="1"/>
</dbReference>
<evidence type="ECO:0000256" key="8">
    <source>
        <dbReference type="ARBA" id="ARBA00023004"/>
    </source>
</evidence>
<dbReference type="Pfam" id="PF04879">
    <property type="entry name" value="Molybdop_Fe4S4"/>
    <property type="match status" value="1"/>
</dbReference>
<dbReference type="PROSITE" id="PS51085">
    <property type="entry name" value="2FE2S_FER_2"/>
    <property type="match status" value="1"/>
</dbReference>
<dbReference type="SMART" id="SM00929">
    <property type="entry name" value="NADH-G_4Fe-4S_3"/>
    <property type="match status" value="1"/>
</dbReference>
<reference evidence="18" key="1">
    <citation type="journal article" date="2014" name="Int. J. Syst. Evol. Microbiol.">
        <title>Complete genome sequence of Corynebacterium casei LMG S-19264T (=DSM 44701T), isolated from a smear-ripened cheese.</title>
        <authorList>
            <consortium name="US DOE Joint Genome Institute (JGI-PGF)"/>
            <person name="Walter F."/>
            <person name="Albersmeier A."/>
            <person name="Kalinowski J."/>
            <person name="Ruckert C."/>
        </authorList>
    </citation>
    <scope>NUCLEOTIDE SEQUENCE</scope>
    <source>
        <strain evidence="18">CGMCC 1.15425</strain>
    </source>
</reference>
<name>A0A916QLJ2_9GAMM</name>
<evidence type="ECO:0000259" key="16">
    <source>
        <dbReference type="PROSITE" id="PS51669"/>
    </source>
</evidence>
<evidence type="ECO:0000256" key="4">
    <source>
        <dbReference type="ARBA" id="ARBA00022485"/>
    </source>
</evidence>
<dbReference type="PANTHER" id="PTHR43105">
    <property type="entry name" value="RESPIRATORY NITRATE REDUCTASE"/>
    <property type="match status" value="1"/>
</dbReference>
<dbReference type="PROSITE" id="PS51669">
    <property type="entry name" value="4FE4S_MOW_BIS_MGD"/>
    <property type="match status" value="1"/>
</dbReference>
<dbReference type="Gene3D" id="3.40.50.740">
    <property type="match status" value="1"/>
</dbReference>
<dbReference type="InterPro" id="IPR019574">
    <property type="entry name" value="NADH_UbQ_OxRdtase_Gsu_4Fe4S-bd"/>
</dbReference>
<comment type="similarity">
    <text evidence="2">Belongs to the complex I 75 kDa subunit family.</text>
</comment>
<dbReference type="Pfam" id="PF13510">
    <property type="entry name" value="Fer2_4"/>
    <property type="match status" value="1"/>
</dbReference>
<feature type="domain" description="2Fe-2S ferredoxin-type" evidence="15">
    <location>
        <begin position="7"/>
        <end position="90"/>
    </location>
</feature>
<reference evidence="18" key="2">
    <citation type="submission" date="2020-09" db="EMBL/GenBank/DDBJ databases">
        <authorList>
            <person name="Sun Q."/>
            <person name="Zhou Y."/>
        </authorList>
    </citation>
    <scope>NUCLEOTIDE SEQUENCE</scope>
    <source>
        <strain evidence="18">CGMCC 1.15425</strain>
    </source>
</reference>
<keyword evidence="8" id="KW-0408">Iron</keyword>
<keyword evidence="6" id="KW-0874">Quinone</keyword>
<dbReference type="EMBL" id="BMIY01000014">
    <property type="protein sequence ID" value="GFZ83072.1"/>
    <property type="molecule type" value="Genomic_DNA"/>
</dbReference>
<dbReference type="InterPro" id="IPR006963">
    <property type="entry name" value="Mopterin_OxRdtase_4Fe-4S_dom"/>
</dbReference>
<evidence type="ECO:0000256" key="12">
    <source>
        <dbReference type="ARBA" id="ARBA00031577"/>
    </source>
</evidence>
<accession>A0A916QLJ2</accession>
<evidence type="ECO:0000256" key="13">
    <source>
        <dbReference type="ARBA" id="ARBA00032783"/>
    </source>
</evidence>
<dbReference type="GO" id="GO:0016020">
    <property type="term" value="C:membrane"/>
    <property type="evidence" value="ECO:0007669"/>
    <property type="project" value="InterPro"/>
</dbReference>
<dbReference type="GO" id="GO:0051539">
    <property type="term" value="F:4 iron, 4 sulfur cluster binding"/>
    <property type="evidence" value="ECO:0007669"/>
    <property type="project" value="UniProtKB-KW"/>
</dbReference>
<comment type="cofactor">
    <cofactor evidence="1">
        <name>[4Fe-4S] cluster</name>
        <dbReference type="ChEBI" id="CHEBI:49883"/>
    </cofactor>
</comment>
<dbReference type="Gene3D" id="3.10.20.740">
    <property type="match status" value="1"/>
</dbReference>
<evidence type="ECO:0000256" key="14">
    <source>
        <dbReference type="ARBA" id="ARBA00047712"/>
    </source>
</evidence>
<comment type="subunit">
    <text evidence="11">Composed of 13 different subunits. Subunits NuoCD, E, F, and G constitute the peripheral sector of the complex.</text>
</comment>
<evidence type="ECO:0000256" key="1">
    <source>
        <dbReference type="ARBA" id="ARBA00001966"/>
    </source>
</evidence>
<evidence type="ECO:0000256" key="5">
    <source>
        <dbReference type="ARBA" id="ARBA00022714"/>
    </source>
</evidence>
<dbReference type="PROSITE" id="PS51839">
    <property type="entry name" value="4FE4S_HC3"/>
    <property type="match status" value="1"/>
</dbReference>
<dbReference type="GO" id="GO:0042773">
    <property type="term" value="P:ATP synthesis coupled electron transport"/>
    <property type="evidence" value="ECO:0007669"/>
    <property type="project" value="InterPro"/>
</dbReference>
<sequence length="913" mass="99894">MADGMSEKVSITIDNQAIEVDPDKNLLEEVLSAGLDLPYFCWHPSMDSVGSCRQCAMTEYADEEDQHGRLIMACMSSPRDGARYSLQAAADFRAEIIEGMMISHPHDCAVCEEGGECHLQDMTVMSGHTYRRYDGTKVTHRNQNLGPFIGHEMNRCITCYRCVRFYRDYAGGTDLGAQASHHHVYFGRYDDGPLESEFSGNLAEVCPTGVFTDKVFSKHYSRKWDLQTSPSICAGCSIGCNINPGERYGTLRRVVNRYNDEVNGYFICDRGRFGTGYVNDDAVRIRQSMTRSSQDADPVLVSNADALQQLQDMSGAIGIGSPRASMEANFALREKVGKANFYAGLSQQEFAILQQILSIYQDTPAHIASLKDVEASDAVLILGEDLTNTAARMALAVRQSVRHRSFEKAAEQKIPLWHDAAVRKLAMDERSPLYILSPHATRLDDVSETTHICNAGQAARIAAAVASRFDKEVLAPEKLDKAEQALVKRITASFKGARQPLIIAGSNSMSLPLVQSAANLAQALYQKNELTQLALVGSEANGLGLMLLMEDSQQDLQQAFATGTQSAIVVENDLYRRAPTAEVDHFIAGLEQLAVIDNIKTRTGEQAHLVCASATFAESSGTFVNYEGRAQHYYATFKPVDSILPATRWLAPETSLATLTQACSQTLANCAGMADLTPGQDYHYAGLLVPRQQFRYSGRTAMRANKNVHEPKQEQDPDGIMSYSMEGVSPLKEARVFNTPWAPGWNSNQSVFKFQDEVGGHLKQSSIGVRLLDKRNSAEEGGYIALDSSEKNTAFPLYHLFGSEELSAQSQAIQARATSAYVAMNPADADRLGFNAGGGVTVQGNGVVPLLLRDSIATGSVGISVGLPGLNVHDVLPDVSLEPAPQWQAPPQWQPDNIIVSDRLHKLHEQEGD</sequence>
<dbReference type="Proteomes" id="UP000627715">
    <property type="component" value="Unassembled WGS sequence"/>
</dbReference>
<dbReference type="InterPro" id="IPR009010">
    <property type="entry name" value="Asp_de-COase-like_dom_sf"/>
</dbReference>
<dbReference type="Gene3D" id="2.20.25.90">
    <property type="entry name" value="ADC-like domains"/>
    <property type="match status" value="1"/>
</dbReference>